<comment type="caution">
    <text evidence="3">The sequence shown here is derived from an EMBL/GenBank/DDBJ whole genome shotgun (WGS) entry which is preliminary data.</text>
</comment>
<evidence type="ECO:0000313" key="3">
    <source>
        <dbReference type="EMBL" id="MBT0770857.1"/>
    </source>
</evidence>
<keyword evidence="2" id="KW-0472">Membrane</keyword>
<keyword evidence="2" id="KW-1133">Transmembrane helix</keyword>
<evidence type="ECO:0000256" key="2">
    <source>
        <dbReference type="SAM" id="Phobius"/>
    </source>
</evidence>
<organism evidence="3 4">
    <name type="scientific">Kineosporia corallincola</name>
    <dbReference type="NCBI Taxonomy" id="2835133"/>
    <lineage>
        <taxon>Bacteria</taxon>
        <taxon>Bacillati</taxon>
        <taxon>Actinomycetota</taxon>
        <taxon>Actinomycetes</taxon>
        <taxon>Kineosporiales</taxon>
        <taxon>Kineosporiaceae</taxon>
        <taxon>Kineosporia</taxon>
    </lineage>
</organism>
<dbReference type="RefSeq" id="WP_214157148.1">
    <property type="nucleotide sequence ID" value="NZ_JAHBAY010000007.1"/>
</dbReference>
<keyword evidence="4" id="KW-1185">Reference proteome</keyword>
<name>A0ABS5TID8_9ACTN</name>
<proteinExistence type="predicted"/>
<reference evidence="3 4" key="1">
    <citation type="submission" date="2021-05" db="EMBL/GenBank/DDBJ databases">
        <title>Kineosporia and Streptomyces sp. nov. two new marine actinobacteria isolated from Coral.</title>
        <authorList>
            <person name="Buangrab K."/>
            <person name="Sutthacheep M."/>
            <person name="Yeemin T."/>
            <person name="Harunari E."/>
            <person name="Igarashi Y."/>
            <person name="Kanchanasin P."/>
            <person name="Tanasupawat S."/>
            <person name="Phongsopitanun W."/>
        </authorList>
    </citation>
    <scope>NUCLEOTIDE SEQUENCE [LARGE SCALE GENOMIC DNA]</scope>
    <source>
        <strain evidence="3 4">J2-2</strain>
    </source>
</reference>
<evidence type="ECO:0000313" key="4">
    <source>
        <dbReference type="Proteomes" id="UP001197247"/>
    </source>
</evidence>
<dbReference type="EMBL" id="JAHBAY010000007">
    <property type="protein sequence ID" value="MBT0770857.1"/>
    <property type="molecule type" value="Genomic_DNA"/>
</dbReference>
<feature type="compositionally biased region" description="Basic and acidic residues" evidence="1">
    <location>
        <begin position="15"/>
        <end position="31"/>
    </location>
</feature>
<accession>A0ABS5TID8</accession>
<protein>
    <submittedName>
        <fullName evidence="3">Uncharacterized protein</fullName>
    </submittedName>
</protein>
<evidence type="ECO:0000256" key="1">
    <source>
        <dbReference type="SAM" id="MobiDB-lite"/>
    </source>
</evidence>
<feature type="compositionally biased region" description="Polar residues" evidence="1">
    <location>
        <begin position="1"/>
        <end position="14"/>
    </location>
</feature>
<feature type="region of interest" description="Disordered" evidence="1">
    <location>
        <begin position="1"/>
        <end position="43"/>
    </location>
</feature>
<feature type="transmembrane region" description="Helical" evidence="2">
    <location>
        <begin position="62"/>
        <end position="85"/>
    </location>
</feature>
<keyword evidence="2" id="KW-0812">Transmembrane</keyword>
<sequence length="107" mass="11979">MSTDFFENRATSFESARRGLERPGDRDRSRTTGDTGAQPAVRPQLLPPRTITWGTTIKISMAIYFALMGVLVTLVLLTLLAARFAMDQIDEVRYDWRGLPGTSQTVE</sequence>
<gene>
    <name evidence="3" type="ORF">KIH74_18080</name>
</gene>
<dbReference type="Proteomes" id="UP001197247">
    <property type="component" value="Unassembled WGS sequence"/>
</dbReference>